<accession>A0A1C6T1E7</accession>
<dbReference type="InterPro" id="IPR014710">
    <property type="entry name" value="RmlC-like_jellyroll"/>
</dbReference>
<keyword evidence="2" id="KW-1185">Reference proteome</keyword>
<dbReference type="SUPFAM" id="SSF51182">
    <property type="entry name" value="RmlC-like cupins"/>
    <property type="match status" value="1"/>
</dbReference>
<dbReference type="Proteomes" id="UP000199413">
    <property type="component" value="Unassembled WGS sequence"/>
</dbReference>
<proteinExistence type="predicted"/>
<dbReference type="STRING" id="568872.GA0070624_5319"/>
<evidence type="ECO:0000313" key="2">
    <source>
        <dbReference type="Proteomes" id="UP000199413"/>
    </source>
</evidence>
<evidence type="ECO:0000313" key="1">
    <source>
        <dbReference type="EMBL" id="SCL35650.1"/>
    </source>
</evidence>
<protein>
    <submittedName>
        <fullName evidence="1">Cupin domain</fullName>
    </submittedName>
</protein>
<dbReference type="Gene3D" id="2.60.120.10">
    <property type="entry name" value="Jelly Rolls"/>
    <property type="match status" value="1"/>
</dbReference>
<dbReference type="OrthoDB" id="623300at2"/>
<organism evidence="1 2">
    <name type="scientific">Micromonospora rhizosphaerae</name>
    <dbReference type="NCBI Taxonomy" id="568872"/>
    <lineage>
        <taxon>Bacteria</taxon>
        <taxon>Bacillati</taxon>
        <taxon>Actinomycetota</taxon>
        <taxon>Actinomycetes</taxon>
        <taxon>Micromonosporales</taxon>
        <taxon>Micromonosporaceae</taxon>
        <taxon>Micromonospora</taxon>
    </lineage>
</organism>
<dbReference type="InterPro" id="IPR011051">
    <property type="entry name" value="RmlC_Cupin_sf"/>
</dbReference>
<gene>
    <name evidence="1" type="ORF">GA0070624_5319</name>
</gene>
<reference evidence="2" key="1">
    <citation type="submission" date="2016-06" db="EMBL/GenBank/DDBJ databases">
        <authorList>
            <person name="Varghese N."/>
            <person name="Submissions Spin"/>
        </authorList>
    </citation>
    <scope>NUCLEOTIDE SEQUENCE [LARGE SCALE GENOMIC DNA]</scope>
    <source>
        <strain evidence="2">DSM 45431</strain>
    </source>
</reference>
<name>A0A1C6T1E7_9ACTN</name>
<dbReference type="RefSeq" id="WP_091345611.1">
    <property type="nucleotide sequence ID" value="NZ_FMHV01000002.1"/>
</dbReference>
<dbReference type="EMBL" id="FMHV01000002">
    <property type="protein sequence ID" value="SCL35650.1"/>
    <property type="molecule type" value="Genomic_DNA"/>
</dbReference>
<sequence>MTAEDEVNGLLAGVFPAGTAPSRLAVYDWSGPDGLPGGSAHAHLACTEGYVVVGGRGRLQTLSSSGFAETPLDAQTVAWFEPGVIHRLVNDGDLRIVVLMQNSGLPEAGDCVLTFPPDRLADPSAYQEVASISDAADAEAAARRRKDLSVEGFLQLREKVASEGPRALEDFYRAAVALTASRRKQWHDVWSNGALVAARTTGRQLDALDGGQTDHLYGGRLHIEGYPADRRFGMCGRLETYNGTPRGRRGS</sequence>
<dbReference type="AlphaFoldDB" id="A0A1C6T1E7"/>